<name>A0A1A9GNY9_9ACTN</name>
<dbReference type="EMBL" id="CP015079">
    <property type="protein sequence ID" value="ANH40008.1"/>
    <property type="molecule type" value="Genomic_DNA"/>
</dbReference>
<dbReference type="Gene3D" id="3.30.530.20">
    <property type="match status" value="1"/>
</dbReference>
<gene>
    <name evidence="1" type="ORF">I601_3602</name>
</gene>
<dbReference type="PATRIC" id="fig|1300347.3.peg.3612"/>
<dbReference type="InterPro" id="IPR023393">
    <property type="entry name" value="START-like_dom_sf"/>
</dbReference>
<dbReference type="AlphaFoldDB" id="A0A1A9GNY9"/>
<evidence type="ECO:0000313" key="1">
    <source>
        <dbReference type="EMBL" id="ANH40008.1"/>
    </source>
</evidence>
<sequence>MPSVERTVTVDQPISKVWDYLTDFRNSEEWDPPTVSTVRTGGDGGVGTTYHNVSKLLGSEQEVDYTVTRFDEHRTFQLEGDAGSIQLLDTITFSDTGTGGTSVTYHAEFTPQGAAKLATPLMPAALKVLADKVAASMEERLREL</sequence>
<dbReference type="Pfam" id="PF10604">
    <property type="entry name" value="Polyketide_cyc2"/>
    <property type="match status" value="1"/>
</dbReference>
<protein>
    <submittedName>
        <fullName evidence="1">Polyketide cyclase / dehydrase and lipid transport</fullName>
    </submittedName>
</protein>
<organism evidence="1 2">
    <name type="scientific">Nocardioides dokdonensis FR1436</name>
    <dbReference type="NCBI Taxonomy" id="1300347"/>
    <lineage>
        <taxon>Bacteria</taxon>
        <taxon>Bacillati</taxon>
        <taxon>Actinomycetota</taxon>
        <taxon>Actinomycetes</taxon>
        <taxon>Propionibacteriales</taxon>
        <taxon>Nocardioidaceae</taxon>
        <taxon>Nocardioides</taxon>
    </lineage>
</organism>
<accession>A0A1A9GNY9</accession>
<proteinExistence type="predicted"/>
<reference evidence="1 2" key="1">
    <citation type="submission" date="2016-03" db="EMBL/GenBank/DDBJ databases">
        <title>Complete genome sequence of a soil Actinobacterium, Nocardioides dokdonensis FR1436.</title>
        <authorList>
            <person name="Kwon S.-K."/>
            <person name="Kim K."/>
            <person name="Kim J.F."/>
        </authorList>
    </citation>
    <scope>NUCLEOTIDE SEQUENCE [LARGE SCALE GENOMIC DNA]</scope>
    <source>
        <strain evidence="1 2">FR1436</strain>
    </source>
</reference>
<keyword evidence="2" id="KW-1185">Reference proteome</keyword>
<dbReference type="Proteomes" id="UP000077868">
    <property type="component" value="Chromosome"/>
</dbReference>
<dbReference type="InterPro" id="IPR019587">
    <property type="entry name" value="Polyketide_cyclase/dehydratase"/>
</dbReference>
<dbReference type="SUPFAM" id="SSF55961">
    <property type="entry name" value="Bet v1-like"/>
    <property type="match status" value="1"/>
</dbReference>
<dbReference type="RefSeq" id="WP_218917691.1">
    <property type="nucleotide sequence ID" value="NZ_CP015079.1"/>
</dbReference>
<dbReference type="STRING" id="1300347.I601_3602"/>
<dbReference type="KEGG" id="ndk:I601_3602"/>
<evidence type="ECO:0000313" key="2">
    <source>
        <dbReference type="Proteomes" id="UP000077868"/>
    </source>
</evidence>